<feature type="compositionally biased region" description="Basic and acidic residues" evidence="1">
    <location>
        <begin position="97"/>
        <end position="113"/>
    </location>
</feature>
<gene>
    <name evidence="2" type="ORF">QBC36DRAFT_328576</name>
</gene>
<feature type="region of interest" description="Disordered" evidence="1">
    <location>
        <begin position="1"/>
        <end position="37"/>
    </location>
</feature>
<accession>A0AAN6W7S9</accession>
<comment type="caution">
    <text evidence="2">The sequence shown here is derived from an EMBL/GenBank/DDBJ whole genome shotgun (WGS) entry which is preliminary data.</text>
</comment>
<name>A0AAN6W7S9_9PEZI</name>
<feature type="compositionally biased region" description="Polar residues" evidence="1">
    <location>
        <begin position="1"/>
        <end position="11"/>
    </location>
</feature>
<proteinExistence type="predicted"/>
<feature type="region of interest" description="Disordered" evidence="1">
    <location>
        <begin position="68"/>
        <end position="113"/>
    </location>
</feature>
<sequence length="136" mass="15277">MRTTRSVSKSLAESVAPSTKEATRPTKLSPPKTDDGHYITVNGCKWRATDPMVPDKALAEIKHFLAKGRSGARRQNRDDSEKLRLSRKATGLAKLGLGERGKPEWWNDTDEGRKERWENALTQLRGLYSDNNNDPS</sequence>
<evidence type="ECO:0000256" key="1">
    <source>
        <dbReference type="SAM" id="MobiDB-lite"/>
    </source>
</evidence>
<reference evidence="2" key="2">
    <citation type="submission" date="2023-05" db="EMBL/GenBank/DDBJ databases">
        <authorList>
            <consortium name="Lawrence Berkeley National Laboratory"/>
            <person name="Steindorff A."/>
            <person name="Hensen N."/>
            <person name="Bonometti L."/>
            <person name="Westerberg I."/>
            <person name="Brannstrom I.O."/>
            <person name="Guillou S."/>
            <person name="Cros-Aarteil S."/>
            <person name="Calhoun S."/>
            <person name="Haridas S."/>
            <person name="Kuo A."/>
            <person name="Mondo S."/>
            <person name="Pangilinan J."/>
            <person name="Riley R."/>
            <person name="Labutti K."/>
            <person name="Andreopoulos B."/>
            <person name="Lipzen A."/>
            <person name="Chen C."/>
            <person name="Yanf M."/>
            <person name="Daum C."/>
            <person name="Ng V."/>
            <person name="Clum A."/>
            <person name="Ohm R."/>
            <person name="Martin F."/>
            <person name="Silar P."/>
            <person name="Natvig D."/>
            <person name="Lalanne C."/>
            <person name="Gautier V."/>
            <person name="Ament-Velasquez S.L."/>
            <person name="Kruys A."/>
            <person name="Hutchinson M.I."/>
            <person name="Powell A.J."/>
            <person name="Barry K."/>
            <person name="Miller A.N."/>
            <person name="Grigoriev I.V."/>
            <person name="Debuchy R."/>
            <person name="Gladieux P."/>
            <person name="Thoren M.H."/>
            <person name="Johannesson H."/>
        </authorList>
    </citation>
    <scope>NUCLEOTIDE SEQUENCE</scope>
    <source>
        <strain evidence="2">CBS 892.96</strain>
    </source>
</reference>
<organism evidence="2 3">
    <name type="scientific">Triangularia setosa</name>
    <dbReference type="NCBI Taxonomy" id="2587417"/>
    <lineage>
        <taxon>Eukaryota</taxon>
        <taxon>Fungi</taxon>
        <taxon>Dikarya</taxon>
        <taxon>Ascomycota</taxon>
        <taxon>Pezizomycotina</taxon>
        <taxon>Sordariomycetes</taxon>
        <taxon>Sordariomycetidae</taxon>
        <taxon>Sordariales</taxon>
        <taxon>Podosporaceae</taxon>
        <taxon>Triangularia</taxon>
    </lineage>
</organism>
<dbReference type="AlphaFoldDB" id="A0AAN6W7S9"/>
<evidence type="ECO:0000313" key="2">
    <source>
        <dbReference type="EMBL" id="KAK4176771.1"/>
    </source>
</evidence>
<protein>
    <submittedName>
        <fullName evidence="2">Uncharacterized protein</fullName>
    </submittedName>
</protein>
<evidence type="ECO:0000313" key="3">
    <source>
        <dbReference type="Proteomes" id="UP001302321"/>
    </source>
</evidence>
<feature type="compositionally biased region" description="Basic and acidic residues" evidence="1">
    <location>
        <begin position="75"/>
        <end position="84"/>
    </location>
</feature>
<reference evidence="2" key="1">
    <citation type="journal article" date="2023" name="Mol. Phylogenet. Evol.">
        <title>Genome-scale phylogeny and comparative genomics of the fungal order Sordariales.</title>
        <authorList>
            <person name="Hensen N."/>
            <person name="Bonometti L."/>
            <person name="Westerberg I."/>
            <person name="Brannstrom I.O."/>
            <person name="Guillou S."/>
            <person name="Cros-Aarteil S."/>
            <person name="Calhoun S."/>
            <person name="Haridas S."/>
            <person name="Kuo A."/>
            <person name="Mondo S."/>
            <person name="Pangilinan J."/>
            <person name="Riley R."/>
            <person name="LaButti K."/>
            <person name="Andreopoulos B."/>
            <person name="Lipzen A."/>
            <person name="Chen C."/>
            <person name="Yan M."/>
            <person name="Daum C."/>
            <person name="Ng V."/>
            <person name="Clum A."/>
            <person name="Steindorff A."/>
            <person name="Ohm R.A."/>
            <person name="Martin F."/>
            <person name="Silar P."/>
            <person name="Natvig D.O."/>
            <person name="Lalanne C."/>
            <person name="Gautier V."/>
            <person name="Ament-Velasquez S.L."/>
            <person name="Kruys A."/>
            <person name="Hutchinson M.I."/>
            <person name="Powell A.J."/>
            <person name="Barry K."/>
            <person name="Miller A.N."/>
            <person name="Grigoriev I.V."/>
            <person name="Debuchy R."/>
            <person name="Gladieux P."/>
            <person name="Hiltunen Thoren M."/>
            <person name="Johannesson H."/>
        </authorList>
    </citation>
    <scope>NUCLEOTIDE SEQUENCE</scope>
    <source>
        <strain evidence="2">CBS 892.96</strain>
    </source>
</reference>
<dbReference type="Proteomes" id="UP001302321">
    <property type="component" value="Unassembled WGS sequence"/>
</dbReference>
<dbReference type="EMBL" id="MU866186">
    <property type="protein sequence ID" value="KAK4176771.1"/>
    <property type="molecule type" value="Genomic_DNA"/>
</dbReference>
<keyword evidence="3" id="KW-1185">Reference proteome</keyword>